<dbReference type="EMBL" id="JAGSNF010000009">
    <property type="protein sequence ID" value="MBR7743126.1"/>
    <property type="molecule type" value="Genomic_DNA"/>
</dbReference>
<evidence type="ECO:0000313" key="1">
    <source>
        <dbReference type="EMBL" id="MBR7743126.1"/>
    </source>
</evidence>
<accession>A0A941D7W6</accession>
<dbReference type="Proteomes" id="UP000677016">
    <property type="component" value="Unassembled WGS sequence"/>
</dbReference>
<gene>
    <name evidence="1" type="ORF">KC207_07465</name>
</gene>
<reference evidence="1" key="1">
    <citation type="submission" date="2021-04" db="EMBL/GenBank/DDBJ databases">
        <title>Phycicoccus avicenniae sp. nov., a novel endophytic actinomycetes isolated from branch of Avicennia mariana.</title>
        <authorList>
            <person name="Tuo L."/>
        </authorList>
    </citation>
    <scope>NUCLEOTIDE SEQUENCE</scope>
    <source>
        <strain evidence="1">BSK3Z-2</strain>
    </source>
</reference>
<proteinExistence type="predicted"/>
<evidence type="ECO:0000313" key="2">
    <source>
        <dbReference type="Proteomes" id="UP000677016"/>
    </source>
</evidence>
<name>A0A941D7W6_9MICO</name>
<dbReference type="AlphaFoldDB" id="A0A941D7W6"/>
<organism evidence="1 2">
    <name type="scientific">Phycicoccus avicenniae</name>
    <dbReference type="NCBI Taxonomy" id="2828860"/>
    <lineage>
        <taxon>Bacteria</taxon>
        <taxon>Bacillati</taxon>
        <taxon>Actinomycetota</taxon>
        <taxon>Actinomycetes</taxon>
        <taxon>Micrococcales</taxon>
        <taxon>Intrasporangiaceae</taxon>
        <taxon>Phycicoccus</taxon>
    </lineage>
</organism>
<comment type="caution">
    <text evidence="1">The sequence shown here is derived from an EMBL/GenBank/DDBJ whole genome shotgun (WGS) entry which is preliminary data.</text>
</comment>
<sequence>MAYDALAESVRLIESRELQPVLRLSRRRRFAAMSVDIADDVAVTTFARRGVGCLWSETHILVQRQGLWQMVGGGGASEDENLLGPRPGHLPAGPVDLRATKQGVDPRVFVIGGGGGVSVPGSGQWPRRSRWISYVDIRVNADVVSIVVDGRRIPVPWHGRLAVLGGRRGSFELALYDGAGRLLGTVRAQHPKG</sequence>
<dbReference type="RefSeq" id="WP_211602388.1">
    <property type="nucleotide sequence ID" value="NZ_JAGSNF010000009.1"/>
</dbReference>
<keyword evidence="2" id="KW-1185">Reference proteome</keyword>
<protein>
    <submittedName>
        <fullName evidence="1">Uncharacterized protein</fullName>
    </submittedName>
</protein>